<dbReference type="SUPFAM" id="SSF53720">
    <property type="entry name" value="ALDH-like"/>
    <property type="match status" value="1"/>
</dbReference>
<dbReference type="RefSeq" id="WP_309686786.1">
    <property type="nucleotide sequence ID" value="NZ_JAVIZQ010000001.1"/>
</dbReference>
<gene>
    <name evidence="5" type="ORF">QE375_000343</name>
</gene>
<dbReference type="InterPro" id="IPR016163">
    <property type="entry name" value="Ald_DH_C"/>
</dbReference>
<dbReference type="CDD" id="cd07106">
    <property type="entry name" value="ALDH_AldA-AAD23400"/>
    <property type="match status" value="1"/>
</dbReference>
<evidence type="ECO:0000313" key="6">
    <source>
        <dbReference type="Proteomes" id="UP001249291"/>
    </source>
</evidence>
<evidence type="ECO:0000256" key="1">
    <source>
        <dbReference type="ARBA" id="ARBA00023002"/>
    </source>
</evidence>
<dbReference type="Proteomes" id="UP001249291">
    <property type="component" value="Unassembled WGS sequence"/>
</dbReference>
<dbReference type="PANTHER" id="PTHR11699">
    <property type="entry name" value="ALDEHYDE DEHYDROGENASE-RELATED"/>
    <property type="match status" value="1"/>
</dbReference>
<dbReference type="Pfam" id="PF00171">
    <property type="entry name" value="Aldedh"/>
    <property type="match status" value="1"/>
</dbReference>
<keyword evidence="1 3" id="KW-0560">Oxidoreductase</keyword>
<dbReference type="PROSITE" id="PS00070">
    <property type="entry name" value="ALDEHYDE_DEHYDR_CYS"/>
    <property type="match status" value="1"/>
</dbReference>
<protein>
    <submittedName>
        <fullName evidence="5">Acyl-CoA reductase-like NAD-dependent aldehyde dehydrogenase</fullName>
    </submittedName>
</protein>
<dbReference type="InterPro" id="IPR029510">
    <property type="entry name" value="Ald_DH_CS_GLU"/>
</dbReference>
<reference evidence="5 6" key="1">
    <citation type="submission" date="2023-08" db="EMBL/GenBank/DDBJ databases">
        <title>Functional and genomic diversity of the sorghum phyllosphere microbiome.</title>
        <authorList>
            <person name="Shade A."/>
        </authorList>
    </citation>
    <scope>NUCLEOTIDE SEQUENCE [LARGE SCALE GENOMIC DNA]</scope>
    <source>
        <strain evidence="5 6">SORGH_AS_0445</strain>
    </source>
</reference>
<dbReference type="InterPro" id="IPR015590">
    <property type="entry name" value="Aldehyde_DH_dom"/>
</dbReference>
<dbReference type="EMBL" id="JAVIZQ010000001">
    <property type="protein sequence ID" value="MDR6140789.1"/>
    <property type="molecule type" value="Genomic_DNA"/>
</dbReference>
<comment type="caution">
    <text evidence="5">The sequence shown here is derived from an EMBL/GenBank/DDBJ whole genome shotgun (WGS) entry which is preliminary data.</text>
</comment>
<dbReference type="InterPro" id="IPR044086">
    <property type="entry name" value="LUC3-like"/>
</dbReference>
<dbReference type="Gene3D" id="3.40.605.10">
    <property type="entry name" value="Aldehyde Dehydrogenase, Chain A, domain 1"/>
    <property type="match status" value="1"/>
</dbReference>
<organism evidence="5 6">
    <name type="scientific">Microbacterium foliorum</name>
    <dbReference type="NCBI Taxonomy" id="104336"/>
    <lineage>
        <taxon>Bacteria</taxon>
        <taxon>Bacillati</taxon>
        <taxon>Actinomycetota</taxon>
        <taxon>Actinomycetes</taxon>
        <taxon>Micrococcales</taxon>
        <taxon>Microbacteriaceae</taxon>
        <taxon>Microbacterium</taxon>
    </lineage>
</organism>
<evidence type="ECO:0000313" key="5">
    <source>
        <dbReference type="EMBL" id="MDR6140789.1"/>
    </source>
</evidence>
<accession>A0ABU1HN89</accession>
<proteinExistence type="inferred from homology"/>
<dbReference type="PROSITE" id="PS00687">
    <property type="entry name" value="ALDEHYDE_DEHYDR_GLU"/>
    <property type="match status" value="1"/>
</dbReference>
<dbReference type="InterPro" id="IPR016161">
    <property type="entry name" value="Ald_DH/histidinol_DH"/>
</dbReference>
<dbReference type="Gene3D" id="3.40.309.10">
    <property type="entry name" value="Aldehyde Dehydrogenase, Chain A, domain 2"/>
    <property type="match status" value="1"/>
</dbReference>
<dbReference type="InterPro" id="IPR016160">
    <property type="entry name" value="Ald_DH_CS_CYS"/>
</dbReference>
<evidence type="ECO:0000259" key="4">
    <source>
        <dbReference type="Pfam" id="PF00171"/>
    </source>
</evidence>
<keyword evidence="6" id="KW-1185">Reference proteome</keyword>
<evidence type="ECO:0000256" key="3">
    <source>
        <dbReference type="RuleBase" id="RU003345"/>
    </source>
</evidence>
<feature type="domain" description="Aldehyde dehydrogenase" evidence="4">
    <location>
        <begin position="28"/>
        <end position="471"/>
    </location>
</feature>
<dbReference type="InterPro" id="IPR016162">
    <property type="entry name" value="Ald_DH_N"/>
</dbReference>
<comment type="similarity">
    <text evidence="3">Belongs to the aldehyde dehydrogenase family.</text>
</comment>
<sequence length="481" mass="50354">MSESAASAATALLDRIQAPEGAGRDIPDAATRDVIGRAPEHSVGDLDEAIARARAAQPGWESLGHAKRSELLIAAADAIDANAEALAHLLSREQGKPLNGPNARFELGACSAWLRTNATIPIESQVLVDDETLHAELVYKAAGVVGAIGPWNWPLMITVWQIGPSLRMGNTVVAKPSEYTPLSVLAMLAVMNDVLPADVLIGVSGDREVGARLASHPDIDKIMFTGSTATGRRIIESSAGNLARLTLELGGNDAGIVLPGTEVSAIAQDLFWGAFINTGQTCAAMKRLYVHDSVYDEVVDALAEIAASVPMGNGLDENNVLGPLQNRAQFDIVSRLVEDAKGRGARVVTGGEAAPELGELFYRATIVADIDNDAALVQEEQFGPALPVIRYSDVDEAFAFANSVDVGLGASVWASDPEAAREAATRMESGTVWINSHGGLHPMVPFGGVKSSGYGLEFGVEGLKSVAVTQVVSGPGRKAQA</sequence>
<evidence type="ECO:0000256" key="2">
    <source>
        <dbReference type="PROSITE-ProRule" id="PRU10007"/>
    </source>
</evidence>
<name>A0ABU1HN89_9MICO</name>
<feature type="active site" evidence="2">
    <location>
        <position position="248"/>
    </location>
</feature>